<dbReference type="PROSITE" id="PS51819">
    <property type="entry name" value="VOC"/>
    <property type="match status" value="1"/>
</dbReference>
<gene>
    <name evidence="2" type="ORF">HHT355_0830</name>
</gene>
<accession>A0A0H5SUQ8</accession>
<keyword evidence="3" id="KW-1185">Reference proteome</keyword>
<sequence length="116" mass="13421">MKLLHVTIQTSKFEEEIKFYREFVGLNIQNDLRPMGKEIVFLADGEQETYIEIINNPEAFDAGNKYLSIGFKTQDVEAKREEFEKLGFKPTPIISPLPQVKFFFVKDPAGVNVQFM</sequence>
<organism evidence="2 3">
    <name type="scientific">Herbinix hemicellulosilytica</name>
    <dbReference type="NCBI Taxonomy" id="1564487"/>
    <lineage>
        <taxon>Bacteria</taxon>
        <taxon>Bacillati</taxon>
        <taxon>Bacillota</taxon>
        <taxon>Clostridia</taxon>
        <taxon>Lachnospirales</taxon>
        <taxon>Lachnospiraceae</taxon>
        <taxon>Herbinix</taxon>
    </lineage>
</organism>
<dbReference type="InterPro" id="IPR037523">
    <property type="entry name" value="VOC_core"/>
</dbReference>
<reference evidence="2 3" key="1">
    <citation type="submission" date="2015-06" db="EMBL/GenBank/DDBJ databases">
        <authorList>
            <person name="Wibberg Daniel"/>
        </authorList>
    </citation>
    <scope>NUCLEOTIDE SEQUENCE [LARGE SCALE GENOMIC DNA]</scope>
    <source>
        <strain evidence="2 3">T3/55T</strain>
    </source>
</reference>
<proteinExistence type="predicted"/>
<evidence type="ECO:0000313" key="3">
    <source>
        <dbReference type="Proteomes" id="UP000236497"/>
    </source>
</evidence>
<dbReference type="EMBL" id="CVTD020000010">
    <property type="protein sequence ID" value="CRZ34033.1"/>
    <property type="molecule type" value="Genomic_DNA"/>
</dbReference>
<dbReference type="InterPro" id="IPR029068">
    <property type="entry name" value="Glyas_Bleomycin-R_OHBP_Dase"/>
</dbReference>
<dbReference type="Pfam" id="PF00903">
    <property type="entry name" value="Glyoxalase"/>
    <property type="match status" value="1"/>
</dbReference>
<feature type="domain" description="VOC" evidence="1">
    <location>
        <begin position="2"/>
        <end position="116"/>
    </location>
</feature>
<dbReference type="SUPFAM" id="SSF54593">
    <property type="entry name" value="Glyoxalase/Bleomycin resistance protein/Dihydroxybiphenyl dioxygenase"/>
    <property type="match status" value="1"/>
</dbReference>
<dbReference type="AlphaFoldDB" id="A0A0H5SUQ8"/>
<protein>
    <recommendedName>
        <fullName evidence="1">VOC domain-containing protein</fullName>
    </recommendedName>
</protein>
<dbReference type="InterPro" id="IPR004360">
    <property type="entry name" value="Glyas_Fos-R_dOase_dom"/>
</dbReference>
<name>A0A0H5SUQ8_HERHM</name>
<dbReference type="RefSeq" id="WP_103202153.1">
    <property type="nucleotide sequence ID" value="NZ_CVTD020000010.1"/>
</dbReference>
<evidence type="ECO:0000313" key="2">
    <source>
        <dbReference type="EMBL" id="CRZ34033.1"/>
    </source>
</evidence>
<dbReference type="Gene3D" id="3.10.180.10">
    <property type="entry name" value="2,3-Dihydroxybiphenyl 1,2-Dioxygenase, domain 1"/>
    <property type="match status" value="1"/>
</dbReference>
<dbReference type="CDD" id="cd06587">
    <property type="entry name" value="VOC"/>
    <property type="match status" value="1"/>
</dbReference>
<dbReference type="OrthoDB" id="192739at2"/>
<dbReference type="Proteomes" id="UP000236497">
    <property type="component" value="Unassembled WGS sequence"/>
</dbReference>
<evidence type="ECO:0000259" key="1">
    <source>
        <dbReference type="PROSITE" id="PS51819"/>
    </source>
</evidence>